<dbReference type="Pfam" id="PF07562">
    <property type="entry name" value="NCD3G"/>
    <property type="match status" value="1"/>
</dbReference>
<keyword evidence="3 10" id="KW-0812">Transmembrane</keyword>
<evidence type="ECO:0000256" key="4">
    <source>
        <dbReference type="ARBA" id="ARBA00022989"/>
    </source>
</evidence>
<feature type="non-terminal residue" evidence="12">
    <location>
        <position position="1"/>
    </location>
</feature>
<protein>
    <recommendedName>
        <fullName evidence="11">G-protein coupled receptors family 3 profile domain-containing protein</fullName>
    </recommendedName>
</protein>
<dbReference type="Gene3D" id="3.40.50.2300">
    <property type="match status" value="2"/>
</dbReference>
<dbReference type="InterPro" id="IPR001828">
    <property type="entry name" value="ANF_lig-bd_rcpt"/>
</dbReference>
<evidence type="ECO:0000259" key="11">
    <source>
        <dbReference type="PROSITE" id="PS50259"/>
    </source>
</evidence>
<accession>V3ZEX5</accession>
<dbReference type="STRING" id="225164.V3ZEX5"/>
<dbReference type="InterPro" id="IPR017978">
    <property type="entry name" value="GPCR_3_C"/>
</dbReference>
<keyword evidence="5" id="KW-0297">G-protein coupled receptor</keyword>
<dbReference type="CTD" id="20252022"/>
<dbReference type="GO" id="GO:0005886">
    <property type="term" value="C:plasma membrane"/>
    <property type="evidence" value="ECO:0007669"/>
    <property type="project" value="UniProtKB-SubCell"/>
</dbReference>
<evidence type="ECO:0000256" key="8">
    <source>
        <dbReference type="ARBA" id="ARBA00023180"/>
    </source>
</evidence>
<evidence type="ECO:0000256" key="7">
    <source>
        <dbReference type="ARBA" id="ARBA00023170"/>
    </source>
</evidence>
<feature type="transmembrane region" description="Helical" evidence="10">
    <location>
        <begin position="744"/>
        <end position="766"/>
    </location>
</feature>
<dbReference type="RefSeq" id="XP_009066398.1">
    <property type="nucleotide sequence ID" value="XM_009068150.1"/>
</dbReference>
<dbReference type="PRINTS" id="PR01176">
    <property type="entry name" value="GABABRECEPTR"/>
</dbReference>
<feature type="non-terminal residue" evidence="12">
    <location>
        <position position="805"/>
    </location>
</feature>
<dbReference type="PROSITE" id="PS50259">
    <property type="entry name" value="G_PROTEIN_RECEP_F3_4"/>
    <property type="match status" value="1"/>
</dbReference>
<dbReference type="SUPFAM" id="SSF53822">
    <property type="entry name" value="Periplasmic binding protein-like I"/>
    <property type="match status" value="1"/>
</dbReference>
<feature type="transmembrane region" description="Helical" evidence="10">
    <location>
        <begin position="658"/>
        <end position="681"/>
    </location>
</feature>
<dbReference type="CDD" id="cd06362">
    <property type="entry name" value="PBP1_mGluR"/>
    <property type="match status" value="1"/>
</dbReference>
<dbReference type="HOGENOM" id="CLU_005389_0_0_1"/>
<evidence type="ECO:0000256" key="10">
    <source>
        <dbReference type="SAM" id="Phobius"/>
    </source>
</evidence>
<keyword evidence="4 10" id="KW-1133">Transmembrane helix</keyword>
<evidence type="ECO:0000256" key="5">
    <source>
        <dbReference type="ARBA" id="ARBA00023040"/>
    </source>
</evidence>
<evidence type="ECO:0000256" key="2">
    <source>
        <dbReference type="ARBA" id="ARBA00022475"/>
    </source>
</evidence>
<feature type="transmembrane region" description="Helical" evidence="10">
    <location>
        <begin position="551"/>
        <end position="573"/>
    </location>
</feature>
<keyword evidence="9" id="KW-0807">Transducer</keyword>
<proteinExistence type="predicted"/>
<feature type="transmembrane region" description="Helical" evidence="10">
    <location>
        <begin position="772"/>
        <end position="795"/>
    </location>
</feature>
<evidence type="ECO:0000256" key="9">
    <source>
        <dbReference type="ARBA" id="ARBA00023224"/>
    </source>
</evidence>
<reference evidence="12 13" key="1">
    <citation type="journal article" date="2013" name="Nature">
        <title>Insights into bilaterian evolution from three spiralian genomes.</title>
        <authorList>
            <person name="Simakov O."/>
            <person name="Marletaz F."/>
            <person name="Cho S.J."/>
            <person name="Edsinger-Gonzales E."/>
            <person name="Havlak P."/>
            <person name="Hellsten U."/>
            <person name="Kuo D.H."/>
            <person name="Larsson T."/>
            <person name="Lv J."/>
            <person name="Arendt D."/>
            <person name="Savage R."/>
            <person name="Osoegawa K."/>
            <person name="de Jong P."/>
            <person name="Grimwood J."/>
            <person name="Chapman J.A."/>
            <person name="Shapiro H."/>
            <person name="Aerts A."/>
            <person name="Otillar R.P."/>
            <person name="Terry A.Y."/>
            <person name="Boore J.L."/>
            <person name="Grigoriev I.V."/>
            <person name="Lindberg D.R."/>
            <person name="Seaver E.C."/>
            <person name="Weisblat D.A."/>
            <person name="Putnam N.H."/>
            <person name="Rokhsar D.S."/>
        </authorList>
    </citation>
    <scope>NUCLEOTIDE SEQUENCE [LARGE SCALE GENOMIC DNA]</scope>
</reference>
<dbReference type="InterPro" id="IPR000337">
    <property type="entry name" value="GPCR_3"/>
</dbReference>
<comment type="subcellular location">
    <subcellularLocation>
        <location evidence="1">Cell membrane</location>
        <topology evidence="1">Multi-pass membrane protein</topology>
    </subcellularLocation>
</comment>
<dbReference type="Pfam" id="PF00003">
    <property type="entry name" value="7tm_3"/>
    <property type="match status" value="1"/>
</dbReference>
<evidence type="ECO:0000313" key="13">
    <source>
        <dbReference type="Proteomes" id="UP000030746"/>
    </source>
</evidence>
<dbReference type="KEGG" id="lgi:LOTGIDRAFT_71543"/>
<keyword evidence="7" id="KW-0675">Receptor</keyword>
<dbReference type="InterPro" id="IPR028082">
    <property type="entry name" value="Peripla_BP_I"/>
</dbReference>
<dbReference type="InterPro" id="IPR050726">
    <property type="entry name" value="mGluR"/>
</dbReference>
<dbReference type="InterPro" id="IPR011500">
    <property type="entry name" value="GPCR_3_9-Cys_dom"/>
</dbReference>
<dbReference type="GeneID" id="20252022"/>
<dbReference type="AlphaFoldDB" id="V3ZEX5"/>
<evidence type="ECO:0000256" key="1">
    <source>
        <dbReference type="ARBA" id="ARBA00004651"/>
    </source>
</evidence>
<gene>
    <name evidence="12" type="ORF">LOTGIDRAFT_71543</name>
</gene>
<dbReference type="PRINTS" id="PR00248">
    <property type="entry name" value="GPCRMGR"/>
</dbReference>
<feature type="transmembrane region" description="Helical" evidence="10">
    <location>
        <begin position="618"/>
        <end position="637"/>
    </location>
</feature>
<keyword evidence="6 10" id="KW-0472">Membrane</keyword>
<sequence>YSLEGDINIGAVLSIHISKNGKSCSEHIPTFRPIEYVEAVIFAISEINNRTDLLPNITLGTVILDDCLLPSMVLSRALQFMPAAHHFVRQETTCNNSSCIDHAHQSLPRFYDVIGVLGAYTSSLSIVLANVMSLYQIPQISHTSTSDLLSDKNRFPYFLRMLPPDKNQVKVIADLINHFNWKYVSVVYSAGSYGEESERQLVKLFRDLDICVAQSLELRNNMLKLQYDDVIDSLRRFKDARVVVLYADSEHASSLINAAKRKGAYREFIWTGSDALSLILDDDNEYCDWNLGSLSVRPFSANLPRFSAYMKSQREMRTSGENSIDDLHSWLCYNSSKENSNFRNVENAKDDDYVPIFAASYVIDAVYAFAYALDTYIKKYCQGVFGKELRHCVNGETLLGILKDVTFNGSIGEISFDENGDVVGKYEIRQCQSKYGVPRHEEVGIWDMKTGMLSLKQGKLKWESENASYYESEGLNNSIPDSVCADPCTIGQIYSFSRETCCWKCINCKDNEIVSLNSTRCDACPYLYWPDFGTRASCIEITPDYVTITDMVSGLICVFAIVGFLVSVFVAMLFHSYRHERIIRSSSRELSQLMLVGISAAFMLVLSFMTVPNSCTCYLNHIGFSLTFTFVYAPLLVKTNRIYRIFRAGRKTTLLPRCTSSPALVAIVTGIISIQILIIILSTSMAQPEVKLRMPVRSEKFVELYCDMPLAGLLSSLSFNVFLVMICTFYAFKTRKLPDNYNESRYIAFCVDTTLLVWISFVPTYFTTSRAYYKVIILSLALILNSVVNLMCLFVPKLYALYQHK</sequence>
<dbReference type="CDD" id="cd13953">
    <property type="entry name" value="7tm_classC_mGluR-like"/>
    <property type="match status" value="1"/>
</dbReference>
<organism evidence="12 13">
    <name type="scientific">Lottia gigantea</name>
    <name type="common">Giant owl limpet</name>
    <dbReference type="NCBI Taxonomy" id="225164"/>
    <lineage>
        <taxon>Eukaryota</taxon>
        <taxon>Metazoa</taxon>
        <taxon>Spiralia</taxon>
        <taxon>Lophotrochozoa</taxon>
        <taxon>Mollusca</taxon>
        <taxon>Gastropoda</taxon>
        <taxon>Patellogastropoda</taxon>
        <taxon>Lottioidea</taxon>
        <taxon>Lottiidae</taxon>
        <taxon>Lottia</taxon>
    </lineage>
</organism>
<evidence type="ECO:0000256" key="6">
    <source>
        <dbReference type="ARBA" id="ARBA00023136"/>
    </source>
</evidence>
<keyword evidence="2" id="KW-1003">Cell membrane</keyword>
<dbReference type="Proteomes" id="UP000030746">
    <property type="component" value="Unassembled WGS sequence"/>
</dbReference>
<dbReference type="OMA" id="ANECVTI"/>
<name>V3ZEX5_LOTGI</name>
<feature type="transmembrane region" description="Helical" evidence="10">
    <location>
        <begin position="593"/>
        <end position="612"/>
    </location>
</feature>
<dbReference type="PANTHER" id="PTHR24060">
    <property type="entry name" value="METABOTROPIC GLUTAMATE RECEPTOR"/>
    <property type="match status" value="1"/>
</dbReference>
<feature type="transmembrane region" description="Helical" evidence="10">
    <location>
        <begin position="710"/>
        <end position="732"/>
    </location>
</feature>
<dbReference type="EMBL" id="KB203854">
    <property type="protein sequence ID" value="ESO82657.1"/>
    <property type="molecule type" value="Genomic_DNA"/>
</dbReference>
<keyword evidence="8" id="KW-0325">Glycoprotein</keyword>
<evidence type="ECO:0000256" key="3">
    <source>
        <dbReference type="ARBA" id="ARBA00022692"/>
    </source>
</evidence>
<dbReference type="FunFam" id="3.40.50.2300:FF:000145">
    <property type="entry name" value="Glutamate receptor, metabotropic"/>
    <property type="match status" value="1"/>
</dbReference>
<dbReference type="InterPro" id="IPR038550">
    <property type="entry name" value="GPCR_3_9-Cys_sf"/>
</dbReference>
<dbReference type="OrthoDB" id="6133044at2759"/>
<dbReference type="Pfam" id="PF01094">
    <property type="entry name" value="ANF_receptor"/>
    <property type="match status" value="1"/>
</dbReference>
<dbReference type="Gene3D" id="2.10.50.30">
    <property type="entry name" value="GPCR, family 3, nine cysteines domain"/>
    <property type="match status" value="1"/>
</dbReference>
<keyword evidence="13" id="KW-1185">Reference proteome</keyword>
<feature type="domain" description="G-protein coupled receptors family 3 profile" evidence="11">
    <location>
        <begin position="552"/>
        <end position="805"/>
    </location>
</feature>
<evidence type="ECO:0000313" key="12">
    <source>
        <dbReference type="EMBL" id="ESO82657.1"/>
    </source>
</evidence>
<dbReference type="GO" id="GO:0004930">
    <property type="term" value="F:G protein-coupled receptor activity"/>
    <property type="evidence" value="ECO:0007669"/>
    <property type="project" value="UniProtKB-KW"/>
</dbReference>